<dbReference type="Proteomes" id="UP000054843">
    <property type="component" value="Unassembled WGS sequence"/>
</dbReference>
<dbReference type="AlphaFoldDB" id="A0A0V1MFR2"/>
<comment type="caution">
    <text evidence="1">The sequence shown here is derived from an EMBL/GenBank/DDBJ whole genome shotgun (WGS) entry which is preliminary data.</text>
</comment>
<evidence type="ECO:0000313" key="1">
    <source>
        <dbReference type="EMBL" id="KRZ70304.1"/>
    </source>
</evidence>
<proteinExistence type="predicted"/>
<dbReference type="STRING" id="268474.A0A0V1MFR2"/>
<sequence length="61" mass="6768">MTRNMLPTDANWIGPSHINNEVDHGTALQQKFQNFNALEGFAIIDKSLGLGHCETEDLEQG</sequence>
<protein>
    <submittedName>
        <fullName evidence="1">Uncharacterized protein</fullName>
    </submittedName>
</protein>
<accession>A0A0V1MFR2</accession>
<reference evidence="1 2" key="1">
    <citation type="submission" date="2015-01" db="EMBL/GenBank/DDBJ databases">
        <title>Evolution of Trichinella species and genotypes.</title>
        <authorList>
            <person name="Korhonen P.K."/>
            <person name="Edoardo P."/>
            <person name="Giuseppe L.R."/>
            <person name="Gasser R.B."/>
        </authorList>
    </citation>
    <scope>NUCLEOTIDE SEQUENCE [LARGE SCALE GENOMIC DNA]</scope>
    <source>
        <strain evidence="1">ISS1980</strain>
    </source>
</reference>
<name>A0A0V1MFR2_9BILA</name>
<gene>
    <name evidence="1" type="ORF">T10_1866</name>
</gene>
<organism evidence="1 2">
    <name type="scientific">Trichinella papuae</name>
    <dbReference type="NCBI Taxonomy" id="268474"/>
    <lineage>
        <taxon>Eukaryota</taxon>
        <taxon>Metazoa</taxon>
        <taxon>Ecdysozoa</taxon>
        <taxon>Nematoda</taxon>
        <taxon>Enoplea</taxon>
        <taxon>Dorylaimia</taxon>
        <taxon>Trichinellida</taxon>
        <taxon>Trichinellidae</taxon>
        <taxon>Trichinella</taxon>
    </lineage>
</organism>
<evidence type="ECO:0000313" key="2">
    <source>
        <dbReference type="Proteomes" id="UP000054843"/>
    </source>
</evidence>
<keyword evidence="2" id="KW-1185">Reference proteome</keyword>
<dbReference type="EMBL" id="JYDO01000116">
    <property type="protein sequence ID" value="KRZ70304.1"/>
    <property type="molecule type" value="Genomic_DNA"/>
</dbReference>